<proteinExistence type="predicted"/>
<gene>
    <name evidence="1" type="ORF">ABV298_24830</name>
</gene>
<protein>
    <recommendedName>
        <fullName evidence="2">T9SS type A sorting domain-containing protein</fullName>
    </recommendedName>
</protein>
<dbReference type="EMBL" id="CP159289">
    <property type="protein sequence ID" value="XCH23503.1"/>
    <property type="molecule type" value="Genomic_DNA"/>
</dbReference>
<reference evidence="1" key="1">
    <citation type="submission" date="2024-06" db="EMBL/GenBank/DDBJ databases">
        <title>Sequencing and assembly of the genome of Dyadobacter sp. strain 676, a symbiont of Cyamopsis tetragonoloba.</title>
        <authorList>
            <person name="Guro P."/>
            <person name="Sazanova A."/>
            <person name="Kuznetsova I."/>
            <person name="Belimov A."/>
            <person name="Safronova V."/>
        </authorList>
    </citation>
    <scope>NUCLEOTIDE SEQUENCE</scope>
    <source>
        <strain evidence="1">676</strain>
    </source>
</reference>
<evidence type="ECO:0008006" key="2">
    <source>
        <dbReference type="Google" id="ProtNLM"/>
    </source>
</evidence>
<organism evidence="1">
    <name type="scientific">Dyadobacter sp. 676</name>
    <dbReference type="NCBI Taxonomy" id="3088362"/>
    <lineage>
        <taxon>Bacteria</taxon>
        <taxon>Pseudomonadati</taxon>
        <taxon>Bacteroidota</taxon>
        <taxon>Cytophagia</taxon>
        <taxon>Cytophagales</taxon>
        <taxon>Spirosomataceae</taxon>
        <taxon>Dyadobacter</taxon>
    </lineage>
</organism>
<sequence length="1682" mass="175844">MKQIILAFAISRRTALRHFPVLLSIMLLAMSNVFGQTTWKGSISSDWNDVQNWSNGVPDASADVIITDAGAAPAIEGNVVMHAKSVLVQPNSTLTIGPAAILIVSGSNEFTTTFTFRAAMNNLGHVVNAGGLKLGTALFPIPQYAIVNQGTFDNKPGARIHIDAIDDTGIYNTATGTFNNEADIFIGAELLVRFHGIWNEHLFNNKPTGNIEINRSSLRGIVNYENTATGLRGSFINEGKISIGALESVGDSGIENTADFTNEAGGVVIIDRAVTGIFQPTSGDFINKGKLVVGTSVPGRSLEKAISNQGDFFNLPCADLSLFSALDNSQTFSNAGLLYIQSDRAHRVATGLENTGILVFSANSQTIGSLENKGIIITSKTIPACGGTVNMLTLGNTKGFHVEGVFTDPEATTSAGTYDAESNAFEPAESIAAGVHTLYIKIQSAYGCTRVVPWQLTIPEGIIKVIIVEPTVVQPTETVPTGSITINTQGTGELEYSVNDGTSWSAEPIFTGLPDGDYDIKVRSSINTSCEVSYTQNPVKLRLNVVADETDIWTGSVSSDWTNGQNWRDKSIPTASNGVIIPNVSNLPVIKTGTTAVALAVKVEEDATLTIEKEASLSLSGSLAYESLASGAEPLNFTAALNNIGTVINVGTLQIGSQSSAGTFGIVNQGTVNNSAGGNIQVDRSEDTGIFNAAGILTNAANITIGSLGNVGNHGIWNDATFSNEGDGHIKIDRSTLRAIKNNADSLKSVNATFNNSAAITIGDNFSAGVTGIENLANFNNFGSGEIRMQRSTGSGFYNAAGNFVNDAIISIGTTGAGSNGIANWGNLANNGSGSIYIDQSGNFGLFNAAGILDNKGKINVGEATSGGATGIENHAVFKNAPGAEIQIDHTLAAGIHHLTGSFTNDGTIVMGRTGGTGTNGLWTETDFTNTATGKIYIDGTKAYGGSSLNHIDGVFDNSGEIRLGMNGTSGKTSIFVDGNATLNNNTGALLTADRSSTASAEVKGFLNNAGRLQLGSVAYVGNYGLYISGTVSNNPGADGLRGEIQISNTGVCALYITNTLINNADLKIGATASVGTCGMENQGMVRNNASGHISIDRSTVVGLTHAKGIFENAGALSIGANHAVGPSGFINQATFQNLAGGTVGIDRTFRMALRNDGAFSNAGNITIGALTSVGATGLETNSVFNNSVGGHIRIDNATDIALSNPAGTFTNEADITIGAATAVGRYGLVNRAAFNNNAGHIRIDRSSDTGLYESGGTFTNKAKITIGAFENVGVHGIFNEAAFLNMGEGDIRIDRTSLAGLRNFNGNFTNGANITIGTNAGVGTYGIRNQATFTNNAGGNIKVDNAAEGIFVEGNTFANEGSIIIGGVNAVGTLLSRQGSGNFSNNTGGNFKATGQIAAAGFTNAGGTLSPGYSPGKLTFNESTDFSNSIMDIEINGAGIAGVNYDQIEVLGTATLGGTLKVTVNYSPVDGDEIEILKASAISGQFSSVSGGKLWRIEYSDNAVKLVYDSSLPVNLVEFRARATGSTIQLSWRTASETDNAGFHIERSSNGISWQDIGFVAGNGTVATTHDYHFQDINPIPGLNYYRLRQIDFDGKTEHSSIQAIKFEGQDYELIVWADEARQAHIETEHKIERVTVFDLAGRIVCASKLKTLDLSHVNGGLLLVRIQTSNRIVTKKLLLW</sequence>
<dbReference type="InterPro" id="IPR013783">
    <property type="entry name" value="Ig-like_fold"/>
</dbReference>
<dbReference type="Gene3D" id="2.60.40.10">
    <property type="entry name" value="Immunoglobulins"/>
    <property type="match status" value="1"/>
</dbReference>
<name>A0AAU8FIH0_9BACT</name>
<dbReference type="RefSeq" id="WP_353718827.1">
    <property type="nucleotide sequence ID" value="NZ_CP159289.1"/>
</dbReference>
<evidence type="ECO:0000313" key="1">
    <source>
        <dbReference type="EMBL" id="XCH23503.1"/>
    </source>
</evidence>
<accession>A0AAU8FIH0</accession>